<dbReference type="GO" id="GO:0005304">
    <property type="term" value="F:L-valine transmembrane transporter activity"/>
    <property type="evidence" value="ECO:0007669"/>
    <property type="project" value="TreeGrafter"/>
</dbReference>
<dbReference type="SUPFAM" id="SSF52540">
    <property type="entry name" value="P-loop containing nucleoside triphosphate hydrolases"/>
    <property type="match status" value="1"/>
</dbReference>
<evidence type="ECO:0000256" key="1">
    <source>
        <dbReference type="ARBA" id="ARBA00022448"/>
    </source>
</evidence>
<evidence type="ECO:0000313" key="5">
    <source>
        <dbReference type="EMBL" id="QIE56704.1"/>
    </source>
</evidence>
<evidence type="ECO:0000313" key="6">
    <source>
        <dbReference type="Proteomes" id="UP000503336"/>
    </source>
</evidence>
<dbReference type="GO" id="GO:1903805">
    <property type="term" value="P:L-valine import across plasma membrane"/>
    <property type="evidence" value="ECO:0007669"/>
    <property type="project" value="TreeGrafter"/>
</dbReference>
<dbReference type="GO" id="GO:1903806">
    <property type="term" value="P:L-isoleucine import across plasma membrane"/>
    <property type="evidence" value="ECO:0007669"/>
    <property type="project" value="TreeGrafter"/>
</dbReference>
<keyword evidence="6" id="KW-1185">Reference proteome</keyword>
<dbReference type="GO" id="GO:0016887">
    <property type="term" value="F:ATP hydrolysis activity"/>
    <property type="evidence" value="ECO:0007669"/>
    <property type="project" value="InterPro"/>
</dbReference>
<dbReference type="InterPro" id="IPR051120">
    <property type="entry name" value="ABC_AA/LPS_Transport"/>
</dbReference>
<accession>A0A7L5C381</accession>
<dbReference type="EMBL" id="CP049056">
    <property type="protein sequence ID" value="QIE56704.1"/>
    <property type="molecule type" value="Genomic_DNA"/>
</dbReference>
<dbReference type="Pfam" id="PF12399">
    <property type="entry name" value="BCA_ABC_TP_C"/>
    <property type="match status" value="1"/>
</dbReference>
<dbReference type="CDD" id="cd03219">
    <property type="entry name" value="ABC_Mj1267_LivG_branched"/>
    <property type="match status" value="1"/>
</dbReference>
<dbReference type="PANTHER" id="PTHR45772:SF7">
    <property type="entry name" value="AMINO ACID ABC TRANSPORTER ATP-BINDING PROTEIN"/>
    <property type="match status" value="1"/>
</dbReference>
<dbReference type="PANTHER" id="PTHR45772">
    <property type="entry name" value="CONSERVED COMPONENT OF ABC TRANSPORTER FOR NATURAL AMINO ACIDS-RELATED"/>
    <property type="match status" value="1"/>
</dbReference>
<proteinExistence type="predicted"/>
<dbReference type="KEGG" id="hdh:G5B40_15450"/>
<dbReference type="PROSITE" id="PS50893">
    <property type="entry name" value="ABC_TRANSPORTER_2"/>
    <property type="match status" value="1"/>
</dbReference>
<dbReference type="GO" id="GO:0015192">
    <property type="term" value="F:L-phenylalanine transmembrane transporter activity"/>
    <property type="evidence" value="ECO:0007669"/>
    <property type="project" value="TreeGrafter"/>
</dbReference>
<dbReference type="GO" id="GO:0005524">
    <property type="term" value="F:ATP binding"/>
    <property type="evidence" value="ECO:0007669"/>
    <property type="project" value="UniProtKB-KW"/>
</dbReference>
<dbReference type="InterPro" id="IPR003593">
    <property type="entry name" value="AAA+_ATPase"/>
</dbReference>
<dbReference type="RefSeq" id="WP_165100333.1">
    <property type="nucleotide sequence ID" value="NZ_CP049056.1"/>
</dbReference>
<organism evidence="5 6">
    <name type="scientific">Pikeienuella piscinae</name>
    <dbReference type="NCBI Taxonomy" id="2748098"/>
    <lineage>
        <taxon>Bacteria</taxon>
        <taxon>Pseudomonadati</taxon>
        <taxon>Pseudomonadota</taxon>
        <taxon>Alphaproteobacteria</taxon>
        <taxon>Rhodobacterales</taxon>
        <taxon>Paracoccaceae</taxon>
        <taxon>Pikeienuella</taxon>
    </lineage>
</organism>
<evidence type="ECO:0000256" key="3">
    <source>
        <dbReference type="ARBA" id="ARBA00022840"/>
    </source>
</evidence>
<dbReference type="PROSITE" id="PS00211">
    <property type="entry name" value="ABC_TRANSPORTER_1"/>
    <property type="match status" value="1"/>
</dbReference>
<reference evidence="5 6" key="1">
    <citation type="submission" date="2020-02" db="EMBL/GenBank/DDBJ databases">
        <title>complete genome sequence of Rhodobacteraceae bacterium.</title>
        <authorList>
            <person name="Park J."/>
            <person name="Kim Y.-S."/>
            <person name="Kim K.-H."/>
        </authorList>
    </citation>
    <scope>NUCLEOTIDE SEQUENCE [LARGE SCALE GENOMIC DNA]</scope>
    <source>
        <strain evidence="5 6">RR4-56</strain>
    </source>
</reference>
<dbReference type="GO" id="GO:0042941">
    <property type="term" value="P:D-alanine transmembrane transport"/>
    <property type="evidence" value="ECO:0007669"/>
    <property type="project" value="TreeGrafter"/>
</dbReference>
<dbReference type="GO" id="GO:0005886">
    <property type="term" value="C:plasma membrane"/>
    <property type="evidence" value="ECO:0007669"/>
    <property type="project" value="TreeGrafter"/>
</dbReference>
<keyword evidence="1" id="KW-0813">Transport</keyword>
<dbReference type="InterPro" id="IPR032823">
    <property type="entry name" value="BCA_ABC_TP_C"/>
</dbReference>
<gene>
    <name evidence="5" type="ORF">G5B40_15450</name>
</gene>
<evidence type="ECO:0000256" key="2">
    <source>
        <dbReference type="ARBA" id="ARBA00022741"/>
    </source>
</evidence>
<dbReference type="InterPro" id="IPR003439">
    <property type="entry name" value="ABC_transporter-like_ATP-bd"/>
</dbReference>
<keyword evidence="3 5" id="KW-0067">ATP-binding</keyword>
<dbReference type="InterPro" id="IPR027417">
    <property type="entry name" value="P-loop_NTPase"/>
</dbReference>
<dbReference type="GO" id="GO:0015188">
    <property type="term" value="F:L-isoleucine transmembrane transporter activity"/>
    <property type="evidence" value="ECO:0007669"/>
    <property type="project" value="TreeGrafter"/>
</dbReference>
<protein>
    <submittedName>
        <fullName evidence="5">ABC transporter ATP-binding protein</fullName>
    </submittedName>
</protein>
<feature type="domain" description="ABC transporter" evidence="4">
    <location>
        <begin position="6"/>
        <end position="247"/>
    </location>
</feature>
<dbReference type="AlphaFoldDB" id="A0A7L5C381"/>
<sequence length="251" mass="26906">MSGPVLELDRVSKSFGAFRAVSKVSVALEKGEILGLIGPNGAGKSTLLNLASGALHPTSGDIRYHGRSIAGAHPHALVHRGIARSFQITAIFPRLTVVENVRIALMARRGLCRDFLRPAGKMLKTEIATLLERVRMSDRAERYAGELAAGDRKRLEFAIALAGDPSVVLLDEPTAGMSGAERAVVVEVIMDLNAREGVSLLFTEHDIDMVFAIAQRIVVLHQGEKIADGAPTEVRASPRVQEVYLGEAANA</sequence>
<dbReference type="Gene3D" id="3.40.50.300">
    <property type="entry name" value="P-loop containing nucleotide triphosphate hydrolases"/>
    <property type="match status" value="1"/>
</dbReference>
<dbReference type="GO" id="GO:0015808">
    <property type="term" value="P:L-alanine transport"/>
    <property type="evidence" value="ECO:0007669"/>
    <property type="project" value="TreeGrafter"/>
</dbReference>
<name>A0A7L5C381_9RHOB</name>
<keyword evidence="2" id="KW-0547">Nucleotide-binding</keyword>
<dbReference type="InterPro" id="IPR017871">
    <property type="entry name" value="ABC_transporter-like_CS"/>
</dbReference>
<dbReference type="Pfam" id="PF00005">
    <property type="entry name" value="ABC_tran"/>
    <property type="match status" value="1"/>
</dbReference>
<evidence type="ECO:0000259" key="4">
    <source>
        <dbReference type="PROSITE" id="PS50893"/>
    </source>
</evidence>
<dbReference type="Proteomes" id="UP000503336">
    <property type="component" value="Chromosome"/>
</dbReference>
<dbReference type="SMART" id="SM00382">
    <property type="entry name" value="AAA"/>
    <property type="match status" value="1"/>
</dbReference>